<feature type="domain" description="FAD/NAD(P)-binding" evidence="6">
    <location>
        <begin position="22"/>
        <end position="108"/>
    </location>
</feature>
<evidence type="ECO:0000256" key="4">
    <source>
        <dbReference type="ARBA" id="ARBA00022827"/>
    </source>
</evidence>
<comment type="cofactor">
    <cofactor evidence="1">
        <name>FAD</name>
        <dbReference type="ChEBI" id="CHEBI:57692"/>
    </cofactor>
</comment>
<dbReference type="RefSeq" id="WP_244906690.1">
    <property type="nucleotide sequence ID" value="NZ_CP010649.1"/>
</dbReference>
<dbReference type="PANTHER" id="PTHR42913">
    <property type="entry name" value="APOPTOSIS-INDUCING FACTOR 1"/>
    <property type="match status" value="1"/>
</dbReference>
<dbReference type="InterPro" id="IPR036188">
    <property type="entry name" value="FAD/NAD-bd_sf"/>
</dbReference>
<reference evidence="7 8" key="2">
    <citation type="journal article" date="2017" name="Genome Biol. Evol.">
        <title>Trajectories and Drivers of Genome Evolution in Surface-Associated Marine Phaeobacter.</title>
        <authorList>
            <person name="Freese H.M."/>
            <person name="Sikorski J."/>
            <person name="Bunk B."/>
            <person name="Scheuner C."/>
            <person name="Meier-Kolthoff J.P."/>
            <person name="Sproer C."/>
            <person name="Gram L."/>
            <person name="Overmann J."/>
        </authorList>
    </citation>
    <scope>NUCLEOTIDE SEQUENCE [LARGE SCALE GENOMIC DNA]</scope>
    <source>
        <strain evidence="7 8">P36</strain>
    </source>
</reference>
<protein>
    <submittedName>
        <fullName evidence="7">NADH dehydrogenase-like protein</fullName>
        <ecNumber evidence="7">1.6.99.-</ecNumber>
    </submittedName>
</protein>
<dbReference type="PANTHER" id="PTHR42913:SF3">
    <property type="entry name" value="64 KDA MITOCHONDRIAL NADH DEHYDROGENASE (EUROFUNG)"/>
    <property type="match status" value="1"/>
</dbReference>
<geneLocation type="plasmid" evidence="7 8">
    <name>pP36_f</name>
</geneLocation>
<evidence type="ECO:0000256" key="2">
    <source>
        <dbReference type="ARBA" id="ARBA00005272"/>
    </source>
</evidence>
<dbReference type="EC" id="1.6.99.-" evidence="7"/>
<dbReference type="Proteomes" id="UP000218891">
    <property type="component" value="Plasmid pP36_f"/>
</dbReference>
<keyword evidence="7" id="KW-0614">Plasmid</keyword>
<keyword evidence="8" id="KW-1185">Reference proteome</keyword>
<evidence type="ECO:0000256" key="3">
    <source>
        <dbReference type="ARBA" id="ARBA00022630"/>
    </source>
</evidence>
<evidence type="ECO:0000256" key="1">
    <source>
        <dbReference type="ARBA" id="ARBA00001974"/>
    </source>
</evidence>
<keyword evidence="5 7" id="KW-0560">Oxidoreductase</keyword>
<evidence type="ECO:0000313" key="7">
    <source>
        <dbReference type="EMBL" id="ATG38124.1"/>
    </source>
</evidence>
<dbReference type="Gene3D" id="3.50.50.100">
    <property type="match status" value="1"/>
</dbReference>
<dbReference type="InterPro" id="IPR051169">
    <property type="entry name" value="NADH-Q_oxidoreductase"/>
</dbReference>
<organism evidence="7 8">
    <name type="scientific">Phaeobacter piscinae</name>
    <dbReference type="NCBI Taxonomy" id="1580596"/>
    <lineage>
        <taxon>Bacteria</taxon>
        <taxon>Pseudomonadati</taxon>
        <taxon>Pseudomonadota</taxon>
        <taxon>Alphaproteobacteria</taxon>
        <taxon>Rhodobacterales</taxon>
        <taxon>Roseobacteraceae</taxon>
        <taxon>Phaeobacter</taxon>
    </lineage>
</organism>
<dbReference type="GO" id="GO:0016491">
    <property type="term" value="F:oxidoreductase activity"/>
    <property type="evidence" value="ECO:0007669"/>
    <property type="project" value="UniProtKB-KW"/>
</dbReference>
<proteinExistence type="inferred from homology"/>
<dbReference type="EMBL" id="CP010649">
    <property type="protein sequence ID" value="ATG38124.1"/>
    <property type="molecule type" value="Genomic_DNA"/>
</dbReference>
<reference evidence="7 8" key="3">
    <citation type="journal article" date="2017" name="Int. J. Syst. Evol. Microbiol.">
        <title>Adaptation of Surface-Associated Bacteria to the Open Ocean: A Genomically Distinct Subpopulation of Phaeobacter gallaeciensis Colonizes Pacific Mesozooplankton.</title>
        <authorList>
            <person name="Freese H.M."/>
            <person name="Methner A."/>
            <person name="Overmann J."/>
        </authorList>
    </citation>
    <scope>NUCLEOTIDE SEQUENCE [LARGE SCALE GENOMIC DNA]</scope>
    <source>
        <strain evidence="7 8">P36</strain>
    </source>
</reference>
<keyword evidence="4" id="KW-0274">FAD</keyword>
<dbReference type="Pfam" id="PF07992">
    <property type="entry name" value="Pyr_redox_2"/>
    <property type="match status" value="1"/>
</dbReference>
<dbReference type="InterPro" id="IPR023753">
    <property type="entry name" value="FAD/NAD-binding_dom"/>
</dbReference>
<gene>
    <name evidence="7" type="ORF">PhaeoP36_04049</name>
</gene>
<evidence type="ECO:0000313" key="8">
    <source>
        <dbReference type="Proteomes" id="UP000218891"/>
    </source>
</evidence>
<evidence type="ECO:0000259" key="6">
    <source>
        <dbReference type="Pfam" id="PF07992"/>
    </source>
</evidence>
<evidence type="ECO:0000256" key="5">
    <source>
        <dbReference type="ARBA" id="ARBA00023002"/>
    </source>
</evidence>
<reference evidence="7 8" key="4">
    <citation type="journal article" date="2018" name="Environ. Microbiol. Rep.">
        <title>Phylogenetic distribution of roseobacticides in the Roseobacter group and their effect on microalgae.</title>
        <authorList>
            <person name="Sonnenschein E.C."/>
            <person name="Phippen C.B."/>
            <person name="Bentzon-Tilia M."/>
            <person name="Rasmussen S.A."/>
            <person name="Nielsen K.F."/>
            <person name="Gram L."/>
        </authorList>
    </citation>
    <scope>NUCLEOTIDE SEQUENCE [LARGE SCALE GENOMIC DNA]</scope>
    <source>
        <strain evidence="7 8">P36</strain>
    </source>
</reference>
<accession>A0ABN5DWU9</accession>
<name>A0ABN5DWU9_9RHOB</name>
<keyword evidence="3" id="KW-0285">Flavoprotein</keyword>
<reference evidence="7 8" key="1">
    <citation type="journal article" date="2017" name="Front. Microbiol.">
        <title>Phaeobacter piscinae sp. nov., a species of the Roseobacter group and potential aquaculture probiont.</title>
        <authorList>
            <person name="Sonnenschein E.C."/>
            <person name="Phippen C.B.W."/>
            <person name="Nielsen K.F."/>
            <person name="Mateiu R.V."/>
            <person name="Melchiorsen J."/>
            <person name="Gram L."/>
            <person name="Overmann J."/>
            <person name="Freese H.M."/>
        </authorList>
    </citation>
    <scope>NUCLEOTIDE SEQUENCE [LARGE SCALE GENOMIC DNA]</scope>
    <source>
        <strain evidence="7 8">P36</strain>
    </source>
</reference>
<sequence length="116" mass="12394">MRQAFPQQSHAAENMLNPARPRVVIIGGGFTGLAAARTLEKAAAEVILIDRSNHHLFQPLLYQVATAALSPADIASATRAMFSKSSNVSVVMDEVTGIDAGQRQVMARKSGIISYD</sequence>
<dbReference type="SUPFAM" id="SSF51905">
    <property type="entry name" value="FAD/NAD(P)-binding domain"/>
    <property type="match status" value="1"/>
</dbReference>
<comment type="similarity">
    <text evidence="2">Belongs to the NADH dehydrogenase family.</text>
</comment>